<dbReference type="AlphaFoldDB" id="G8LW48"/>
<dbReference type="SMART" id="SM00387">
    <property type="entry name" value="HATPase_c"/>
    <property type="match status" value="1"/>
</dbReference>
<gene>
    <name evidence="12" type="ordered locus">Clocl_2055</name>
</gene>
<dbReference type="InterPro" id="IPR004358">
    <property type="entry name" value="Sig_transdc_His_kin-like_C"/>
</dbReference>
<dbReference type="InterPro" id="IPR036097">
    <property type="entry name" value="HisK_dim/P_sf"/>
</dbReference>
<feature type="transmembrane region" description="Helical" evidence="9">
    <location>
        <begin position="168"/>
        <end position="187"/>
    </location>
</feature>
<reference evidence="13" key="1">
    <citation type="submission" date="2011-12" db="EMBL/GenBank/DDBJ databases">
        <title>Complete sequence of Clostridium clariflavum DSM 19732.</title>
        <authorList>
            <consortium name="US DOE Joint Genome Institute"/>
            <person name="Lucas S."/>
            <person name="Han J."/>
            <person name="Lapidus A."/>
            <person name="Cheng J.-F."/>
            <person name="Goodwin L."/>
            <person name="Pitluck S."/>
            <person name="Peters L."/>
            <person name="Teshima H."/>
            <person name="Detter J.C."/>
            <person name="Han C."/>
            <person name="Tapia R."/>
            <person name="Land M."/>
            <person name="Hauser L."/>
            <person name="Kyrpides N."/>
            <person name="Ivanova N."/>
            <person name="Pagani I."/>
            <person name="Kitzmiller T."/>
            <person name="Lynd L."/>
            <person name="Izquierdo J."/>
            <person name="Woyke T."/>
        </authorList>
    </citation>
    <scope>NUCLEOTIDE SEQUENCE [LARGE SCALE GENOMIC DNA]</scope>
    <source>
        <strain evidence="13">DSM 19732 / NBRC 101661 / EBR45</strain>
    </source>
</reference>
<dbReference type="CDD" id="cd06225">
    <property type="entry name" value="HAMP"/>
    <property type="match status" value="1"/>
</dbReference>
<dbReference type="FunFam" id="1.10.287.130:FF:000001">
    <property type="entry name" value="Two-component sensor histidine kinase"/>
    <property type="match status" value="1"/>
</dbReference>
<proteinExistence type="predicted"/>
<dbReference type="InterPro" id="IPR003594">
    <property type="entry name" value="HATPase_dom"/>
</dbReference>
<name>G8LW48_ACECE</name>
<keyword evidence="13" id="KW-1185">Reference proteome</keyword>
<dbReference type="PROSITE" id="PS50109">
    <property type="entry name" value="HIS_KIN"/>
    <property type="match status" value="1"/>
</dbReference>
<dbReference type="KEGG" id="ccl:Clocl_2055"/>
<dbReference type="EC" id="2.7.13.3" evidence="3"/>
<dbReference type="SUPFAM" id="SSF47384">
    <property type="entry name" value="Homodimeric domain of signal transducing histidine kinase"/>
    <property type="match status" value="1"/>
</dbReference>
<dbReference type="InterPro" id="IPR013767">
    <property type="entry name" value="PAS_fold"/>
</dbReference>
<dbReference type="CDD" id="cd00082">
    <property type="entry name" value="HisKA"/>
    <property type="match status" value="1"/>
</dbReference>
<dbReference type="HOGENOM" id="CLU_000445_89_2_9"/>
<dbReference type="CDD" id="cd00130">
    <property type="entry name" value="PAS"/>
    <property type="match status" value="1"/>
</dbReference>
<evidence type="ECO:0000256" key="2">
    <source>
        <dbReference type="ARBA" id="ARBA00004370"/>
    </source>
</evidence>
<keyword evidence="9" id="KW-1133">Transmembrane helix</keyword>
<evidence type="ECO:0000256" key="4">
    <source>
        <dbReference type="ARBA" id="ARBA00022553"/>
    </source>
</evidence>
<dbReference type="SMART" id="SM00304">
    <property type="entry name" value="HAMP"/>
    <property type="match status" value="1"/>
</dbReference>
<evidence type="ECO:0000259" key="11">
    <source>
        <dbReference type="PROSITE" id="PS50885"/>
    </source>
</evidence>
<dbReference type="RefSeq" id="WP_014255232.1">
    <property type="nucleotide sequence ID" value="NC_016627.1"/>
</dbReference>
<dbReference type="InterPro" id="IPR005467">
    <property type="entry name" value="His_kinase_dom"/>
</dbReference>
<dbReference type="PANTHER" id="PTHR45453:SF1">
    <property type="entry name" value="PHOSPHATE REGULON SENSOR PROTEIN PHOR"/>
    <property type="match status" value="1"/>
</dbReference>
<dbReference type="Proteomes" id="UP000005435">
    <property type="component" value="Chromosome"/>
</dbReference>
<dbReference type="Pfam" id="PF00989">
    <property type="entry name" value="PAS"/>
    <property type="match status" value="1"/>
</dbReference>
<evidence type="ECO:0000256" key="1">
    <source>
        <dbReference type="ARBA" id="ARBA00000085"/>
    </source>
</evidence>
<keyword evidence="8 9" id="KW-0472">Membrane</keyword>
<dbReference type="SUPFAM" id="SSF158472">
    <property type="entry name" value="HAMP domain-like"/>
    <property type="match status" value="1"/>
</dbReference>
<evidence type="ECO:0000313" key="12">
    <source>
        <dbReference type="EMBL" id="AEV68652.1"/>
    </source>
</evidence>
<dbReference type="GO" id="GO:0000155">
    <property type="term" value="F:phosphorelay sensor kinase activity"/>
    <property type="evidence" value="ECO:0007669"/>
    <property type="project" value="InterPro"/>
</dbReference>
<keyword evidence="7" id="KW-0902">Two-component regulatory system</keyword>
<feature type="domain" description="HAMP" evidence="11">
    <location>
        <begin position="191"/>
        <end position="243"/>
    </location>
</feature>
<dbReference type="InterPro" id="IPR036890">
    <property type="entry name" value="HATPase_C_sf"/>
</dbReference>
<dbReference type="Pfam" id="PF02518">
    <property type="entry name" value="HATPase_c"/>
    <property type="match status" value="1"/>
</dbReference>
<evidence type="ECO:0000256" key="8">
    <source>
        <dbReference type="ARBA" id="ARBA00023136"/>
    </source>
</evidence>
<dbReference type="SUPFAM" id="SSF55785">
    <property type="entry name" value="PYP-like sensor domain (PAS domain)"/>
    <property type="match status" value="1"/>
</dbReference>
<evidence type="ECO:0000256" key="5">
    <source>
        <dbReference type="ARBA" id="ARBA00022679"/>
    </source>
</evidence>
<dbReference type="Gene3D" id="6.10.340.10">
    <property type="match status" value="1"/>
</dbReference>
<evidence type="ECO:0000256" key="9">
    <source>
        <dbReference type="SAM" id="Phobius"/>
    </source>
</evidence>
<accession>G8LW48</accession>
<dbReference type="Gene3D" id="3.30.450.20">
    <property type="entry name" value="PAS domain"/>
    <property type="match status" value="1"/>
</dbReference>
<dbReference type="PANTHER" id="PTHR45453">
    <property type="entry name" value="PHOSPHATE REGULON SENSOR PROTEIN PHOR"/>
    <property type="match status" value="1"/>
</dbReference>
<protein>
    <recommendedName>
        <fullName evidence="3">histidine kinase</fullName>
        <ecNumber evidence="3">2.7.13.3</ecNumber>
    </recommendedName>
</protein>
<dbReference type="SUPFAM" id="SSF55874">
    <property type="entry name" value="ATPase domain of HSP90 chaperone/DNA topoisomerase II/histidine kinase"/>
    <property type="match status" value="1"/>
</dbReference>
<dbReference type="Pfam" id="PF00672">
    <property type="entry name" value="HAMP"/>
    <property type="match status" value="1"/>
</dbReference>
<dbReference type="Gene3D" id="1.10.287.130">
    <property type="match status" value="1"/>
</dbReference>
<dbReference type="PRINTS" id="PR00344">
    <property type="entry name" value="BCTRLSENSOR"/>
</dbReference>
<dbReference type="InterPro" id="IPR050351">
    <property type="entry name" value="BphY/WalK/GraS-like"/>
</dbReference>
<evidence type="ECO:0000313" key="13">
    <source>
        <dbReference type="Proteomes" id="UP000005435"/>
    </source>
</evidence>
<comment type="subcellular location">
    <subcellularLocation>
        <location evidence="2">Membrane</location>
    </subcellularLocation>
</comment>
<feature type="domain" description="Histidine kinase" evidence="10">
    <location>
        <begin position="372"/>
        <end position="587"/>
    </location>
</feature>
<dbReference type="GO" id="GO:0004721">
    <property type="term" value="F:phosphoprotein phosphatase activity"/>
    <property type="evidence" value="ECO:0007669"/>
    <property type="project" value="TreeGrafter"/>
</dbReference>
<organism evidence="12 13">
    <name type="scientific">Acetivibrio clariflavus (strain DSM 19732 / NBRC 101661 / EBR45)</name>
    <name type="common">Clostridium clariflavum</name>
    <dbReference type="NCBI Taxonomy" id="720554"/>
    <lineage>
        <taxon>Bacteria</taxon>
        <taxon>Bacillati</taxon>
        <taxon>Bacillota</taxon>
        <taxon>Clostridia</taxon>
        <taxon>Eubacteriales</taxon>
        <taxon>Oscillospiraceae</taxon>
        <taxon>Acetivibrio</taxon>
    </lineage>
</organism>
<dbReference type="InterPro" id="IPR003661">
    <property type="entry name" value="HisK_dim/P_dom"/>
</dbReference>
<dbReference type="GO" id="GO:0016036">
    <property type="term" value="P:cellular response to phosphate starvation"/>
    <property type="evidence" value="ECO:0007669"/>
    <property type="project" value="TreeGrafter"/>
</dbReference>
<dbReference type="CDD" id="cd00075">
    <property type="entry name" value="HATPase"/>
    <property type="match status" value="1"/>
</dbReference>
<dbReference type="eggNOG" id="COG5002">
    <property type="taxonomic scope" value="Bacteria"/>
</dbReference>
<dbReference type="NCBIfam" id="NF046044">
    <property type="entry name" value="PnpS"/>
    <property type="match status" value="1"/>
</dbReference>
<dbReference type="Pfam" id="PF00512">
    <property type="entry name" value="HisKA"/>
    <property type="match status" value="1"/>
</dbReference>
<dbReference type="EMBL" id="CP003065">
    <property type="protein sequence ID" value="AEV68652.1"/>
    <property type="molecule type" value="Genomic_DNA"/>
</dbReference>
<keyword evidence="6 12" id="KW-0418">Kinase</keyword>
<evidence type="ECO:0000259" key="10">
    <source>
        <dbReference type="PROSITE" id="PS50109"/>
    </source>
</evidence>
<dbReference type="InterPro" id="IPR003660">
    <property type="entry name" value="HAMP_dom"/>
</dbReference>
<evidence type="ECO:0000256" key="3">
    <source>
        <dbReference type="ARBA" id="ARBA00012438"/>
    </source>
</evidence>
<dbReference type="GO" id="GO:0005886">
    <property type="term" value="C:plasma membrane"/>
    <property type="evidence" value="ECO:0007669"/>
    <property type="project" value="TreeGrafter"/>
</dbReference>
<sequence length="587" mass="66139" precursor="true">MKKKILKYFLLLIAFVLVLTVIFTTQISKKYYKFEVENKLESIGISIKYYLLNNASGLQPDYNQLAENFANSYNQSITYPNSKLRVSFIDLSGKVLGDSEADYRTMENHSSRKEVQDALSGKIGKDYRSSSTLDFDLLYMAIPVKQLNLIVRVSVPLTELNMINRITWSYSVLIIISALVISIIVSLRITETVIRPLNNIIHASKEISEGNYSKTISVNSKDEVGQLALQFNEMASKLDKTICDLNNKKIEMESIVQSITHGIIAVDNNLKILLINHAAFSVLNLDNNNQITGEIITQHIRNNRINLLLKESMEKNEPLECEISLDDKDLLIKTSPLRSNNQSTVASGWIISIQDNTKVRKLEKMRTEFVSNVTHELKTPITSIRGFIETLKNGAINNKDVSMRFLDIIDIEAERLHELINDILVLSEIENKQSDTDLERVELNSIIEGVFEIMQNIANDKNIVLINNSSEKVFIKANRNRMKQMILNLVDNAVKYNVPSGSVTVSAENAGGKVIICVKDTGIGIPSQHIPRIFERFYRVDKGRSRNMGGTGLGLSIVKHIVNLYNGIIKVNSEVGKGTEFIIQLPC</sequence>
<dbReference type="Gene3D" id="3.30.565.10">
    <property type="entry name" value="Histidine kinase-like ATPase, C-terminal domain"/>
    <property type="match status" value="1"/>
</dbReference>
<dbReference type="FunFam" id="3.30.565.10:FF:000006">
    <property type="entry name" value="Sensor histidine kinase WalK"/>
    <property type="match status" value="1"/>
</dbReference>
<keyword evidence="5" id="KW-0808">Transferase</keyword>
<evidence type="ECO:0000256" key="7">
    <source>
        <dbReference type="ARBA" id="ARBA00023012"/>
    </source>
</evidence>
<dbReference type="SMART" id="SM00388">
    <property type="entry name" value="HisKA"/>
    <property type="match status" value="1"/>
</dbReference>
<dbReference type="GO" id="GO:0006355">
    <property type="term" value="P:regulation of DNA-templated transcription"/>
    <property type="evidence" value="ECO:0007669"/>
    <property type="project" value="InterPro"/>
</dbReference>
<keyword evidence="4" id="KW-0597">Phosphoprotein</keyword>
<comment type="catalytic activity">
    <reaction evidence="1">
        <text>ATP + protein L-histidine = ADP + protein N-phospho-L-histidine.</text>
        <dbReference type="EC" id="2.7.13.3"/>
    </reaction>
</comment>
<evidence type="ECO:0000256" key="6">
    <source>
        <dbReference type="ARBA" id="ARBA00022777"/>
    </source>
</evidence>
<dbReference type="PROSITE" id="PS50885">
    <property type="entry name" value="HAMP"/>
    <property type="match status" value="1"/>
</dbReference>
<reference evidence="12 13" key="2">
    <citation type="journal article" date="2012" name="Stand. Genomic Sci.">
        <title>Complete Genome Sequence of Clostridium clariflavum DSM 19732.</title>
        <authorList>
            <person name="Izquierdo J.A."/>
            <person name="Goodwin L."/>
            <person name="Davenport K.W."/>
            <person name="Teshima H."/>
            <person name="Bruce D."/>
            <person name="Detter C."/>
            <person name="Tapia R."/>
            <person name="Han S."/>
            <person name="Land M."/>
            <person name="Hauser L."/>
            <person name="Jeffries C.D."/>
            <person name="Han J."/>
            <person name="Pitluck S."/>
            <person name="Nolan M."/>
            <person name="Chen A."/>
            <person name="Huntemann M."/>
            <person name="Mavromatis K."/>
            <person name="Mikhailova N."/>
            <person name="Liolios K."/>
            <person name="Woyke T."/>
            <person name="Lynd L.R."/>
        </authorList>
    </citation>
    <scope>NUCLEOTIDE SEQUENCE [LARGE SCALE GENOMIC DNA]</scope>
    <source>
        <strain evidence="13">DSM 19732 / NBRC 101661 / EBR45</strain>
    </source>
</reference>
<keyword evidence="9" id="KW-0812">Transmembrane</keyword>
<dbReference type="InterPro" id="IPR035965">
    <property type="entry name" value="PAS-like_dom_sf"/>
</dbReference>
<dbReference type="InterPro" id="IPR000014">
    <property type="entry name" value="PAS"/>
</dbReference>
<dbReference type="OrthoDB" id="9813151at2"/>
<dbReference type="STRING" id="720554.Clocl_2055"/>